<feature type="transmembrane region" description="Helical" evidence="3">
    <location>
        <begin position="124"/>
        <end position="142"/>
    </location>
</feature>
<feature type="transmembrane region" description="Helical" evidence="3">
    <location>
        <begin position="95"/>
        <end position="112"/>
    </location>
</feature>
<comment type="caution">
    <text evidence="5">The sequence shown here is derived from an EMBL/GenBank/DDBJ whole genome shotgun (WGS) entry which is preliminary data.</text>
</comment>
<dbReference type="Pfam" id="PF00990">
    <property type="entry name" value="GGDEF"/>
    <property type="match status" value="1"/>
</dbReference>
<feature type="transmembrane region" description="Helical" evidence="3">
    <location>
        <begin position="154"/>
        <end position="176"/>
    </location>
</feature>
<dbReference type="GO" id="GO:0052621">
    <property type="term" value="F:diguanylate cyclase activity"/>
    <property type="evidence" value="ECO:0007669"/>
    <property type="project" value="UniProtKB-EC"/>
</dbReference>
<evidence type="ECO:0000259" key="4">
    <source>
        <dbReference type="PROSITE" id="PS50887"/>
    </source>
</evidence>
<sequence length="418" mass="45894">MHHTVVLDFPTLIFATVCLAVFLGVFLIANWVKQRDIGALAWWGSAYLIGAAAIMLWGAPDQFIKVPSVLAEAMIFVACGMFWNGLRLFYGRRMWPLVSFAGAIAWVLSSPLHDMEDGSPQRVAFGVLIVAIYTFGMAFELSRERRRSLYSRTATIAVPLLHASIFLLPLALRYFFPDAFATRWQAVFAVEALIYTVGTAFIVLLMVKDRHVHFYRKIATTDHLTGLLNRGAFLEAATSMHASQSSRGEPVTLLMFDLDRFKSINDRFGHAVGDSALKVFAKVLQESTRATDVVGRLGGEEFVAMVPEAAEDACIVAERLRVNFQAAGVTIDNIAIGATVSTGLATTYKAETTLDSLLLRADEALYRAKNGGRNRYICADEEPGSEPARARWAARARPEAVKSKWAGRRPKAAPAAAG</sequence>
<dbReference type="EMBL" id="QRGO01000003">
    <property type="protein sequence ID" value="RDV01309.1"/>
    <property type="molecule type" value="Genomic_DNA"/>
</dbReference>
<keyword evidence="6" id="KW-1185">Reference proteome</keyword>
<gene>
    <name evidence="5" type="ORF">DXH78_18970</name>
</gene>
<accession>A0A371B147</accession>
<dbReference type="CDD" id="cd01949">
    <property type="entry name" value="GGDEF"/>
    <property type="match status" value="1"/>
</dbReference>
<proteinExistence type="predicted"/>
<evidence type="ECO:0000313" key="5">
    <source>
        <dbReference type="EMBL" id="RDV01309.1"/>
    </source>
</evidence>
<dbReference type="GO" id="GO:0005886">
    <property type="term" value="C:plasma membrane"/>
    <property type="evidence" value="ECO:0007669"/>
    <property type="project" value="TreeGrafter"/>
</dbReference>
<keyword evidence="3" id="KW-0472">Membrane</keyword>
<dbReference type="RefSeq" id="WP_115518827.1">
    <property type="nucleotide sequence ID" value="NZ_QRGO01000003.1"/>
</dbReference>
<dbReference type="AlphaFoldDB" id="A0A371B147"/>
<keyword evidence="3" id="KW-1133">Transmembrane helix</keyword>
<keyword evidence="3" id="KW-0812">Transmembrane</keyword>
<evidence type="ECO:0000256" key="3">
    <source>
        <dbReference type="SAM" id="Phobius"/>
    </source>
</evidence>
<feature type="domain" description="GGDEF" evidence="4">
    <location>
        <begin position="249"/>
        <end position="381"/>
    </location>
</feature>
<evidence type="ECO:0000256" key="1">
    <source>
        <dbReference type="ARBA" id="ARBA00012528"/>
    </source>
</evidence>
<dbReference type="Proteomes" id="UP000263993">
    <property type="component" value="Unassembled WGS sequence"/>
</dbReference>
<dbReference type="OrthoDB" id="9812260at2"/>
<dbReference type="PANTHER" id="PTHR45138:SF9">
    <property type="entry name" value="DIGUANYLATE CYCLASE DGCM-RELATED"/>
    <property type="match status" value="1"/>
</dbReference>
<dbReference type="PANTHER" id="PTHR45138">
    <property type="entry name" value="REGULATORY COMPONENTS OF SENSORY TRANSDUCTION SYSTEM"/>
    <property type="match status" value="1"/>
</dbReference>
<protein>
    <recommendedName>
        <fullName evidence="1">diguanylate cyclase</fullName>
        <ecNumber evidence="1">2.7.7.65</ecNumber>
    </recommendedName>
</protein>
<dbReference type="InterPro" id="IPR043128">
    <property type="entry name" value="Rev_trsase/Diguanyl_cyclase"/>
</dbReference>
<feature type="transmembrane region" description="Helical" evidence="3">
    <location>
        <begin position="39"/>
        <end position="57"/>
    </location>
</feature>
<dbReference type="GO" id="GO:0043709">
    <property type="term" value="P:cell adhesion involved in single-species biofilm formation"/>
    <property type="evidence" value="ECO:0007669"/>
    <property type="project" value="TreeGrafter"/>
</dbReference>
<dbReference type="SMART" id="SM00267">
    <property type="entry name" value="GGDEF"/>
    <property type="match status" value="1"/>
</dbReference>
<dbReference type="InterPro" id="IPR029787">
    <property type="entry name" value="Nucleotide_cyclase"/>
</dbReference>
<dbReference type="SUPFAM" id="SSF55073">
    <property type="entry name" value="Nucleotide cyclase"/>
    <property type="match status" value="1"/>
</dbReference>
<dbReference type="EC" id="2.7.7.65" evidence="1"/>
<dbReference type="InterPro" id="IPR050469">
    <property type="entry name" value="Diguanylate_Cyclase"/>
</dbReference>
<dbReference type="InterPro" id="IPR000160">
    <property type="entry name" value="GGDEF_dom"/>
</dbReference>
<organism evidence="5 6">
    <name type="scientific">Undibacter mobilis</name>
    <dbReference type="NCBI Taxonomy" id="2292256"/>
    <lineage>
        <taxon>Bacteria</taxon>
        <taxon>Pseudomonadati</taxon>
        <taxon>Pseudomonadota</taxon>
        <taxon>Alphaproteobacteria</taxon>
        <taxon>Hyphomicrobiales</taxon>
        <taxon>Nitrobacteraceae</taxon>
        <taxon>Undibacter</taxon>
    </lineage>
</organism>
<name>A0A371B147_9BRAD</name>
<comment type="catalytic activity">
    <reaction evidence="2">
        <text>2 GTP = 3',3'-c-di-GMP + 2 diphosphate</text>
        <dbReference type="Rhea" id="RHEA:24898"/>
        <dbReference type="ChEBI" id="CHEBI:33019"/>
        <dbReference type="ChEBI" id="CHEBI:37565"/>
        <dbReference type="ChEBI" id="CHEBI:58805"/>
        <dbReference type="EC" id="2.7.7.65"/>
    </reaction>
</comment>
<dbReference type="FunFam" id="3.30.70.270:FF:000001">
    <property type="entry name" value="Diguanylate cyclase domain protein"/>
    <property type="match status" value="1"/>
</dbReference>
<evidence type="ECO:0000256" key="2">
    <source>
        <dbReference type="ARBA" id="ARBA00034247"/>
    </source>
</evidence>
<feature type="transmembrane region" description="Helical" evidence="3">
    <location>
        <begin position="12"/>
        <end position="32"/>
    </location>
</feature>
<dbReference type="GO" id="GO:1902201">
    <property type="term" value="P:negative regulation of bacterial-type flagellum-dependent cell motility"/>
    <property type="evidence" value="ECO:0007669"/>
    <property type="project" value="TreeGrafter"/>
</dbReference>
<evidence type="ECO:0000313" key="6">
    <source>
        <dbReference type="Proteomes" id="UP000263993"/>
    </source>
</evidence>
<dbReference type="PROSITE" id="PS50887">
    <property type="entry name" value="GGDEF"/>
    <property type="match status" value="1"/>
</dbReference>
<dbReference type="Gene3D" id="3.30.70.270">
    <property type="match status" value="1"/>
</dbReference>
<feature type="transmembrane region" description="Helical" evidence="3">
    <location>
        <begin position="63"/>
        <end position="83"/>
    </location>
</feature>
<feature type="transmembrane region" description="Helical" evidence="3">
    <location>
        <begin position="188"/>
        <end position="207"/>
    </location>
</feature>
<reference evidence="6" key="1">
    <citation type="submission" date="2018-08" db="EMBL/GenBank/DDBJ databases">
        <authorList>
            <person name="Kim S.-J."/>
            <person name="Jung G.-Y."/>
        </authorList>
    </citation>
    <scope>NUCLEOTIDE SEQUENCE [LARGE SCALE GENOMIC DNA]</scope>
    <source>
        <strain evidence="6">GY_H</strain>
    </source>
</reference>
<dbReference type="NCBIfam" id="TIGR00254">
    <property type="entry name" value="GGDEF"/>
    <property type="match status" value="1"/>
</dbReference>